<keyword evidence="1" id="KW-1133">Transmembrane helix</keyword>
<protein>
    <submittedName>
        <fullName evidence="2">Uncharacterized protein</fullName>
    </submittedName>
</protein>
<organism evidence="2">
    <name type="scientific">Siphoviridae sp. ctu1o13</name>
    <dbReference type="NCBI Taxonomy" id="2825711"/>
    <lineage>
        <taxon>Viruses</taxon>
        <taxon>Duplodnaviria</taxon>
        <taxon>Heunggongvirae</taxon>
        <taxon>Uroviricota</taxon>
        <taxon>Caudoviricetes</taxon>
    </lineage>
</organism>
<keyword evidence="1" id="KW-0812">Transmembrane</keyword>
<evidence type="ECO:0000256" key="1">
    <source>
        <dbReference type="SAM" id="Phobius"/>
    </source>
</evidence>
<feature type="transmembrane region" description="Helical" evidence="1">
    <location>
        <begin position="15"/>
        <end position="37"/>
    </location>
</feature>
<proteinExistence type="predicted"/>
<dbReference type="EMBL" id="BK016170">
    <property type="protein sequence ID" value="DAF99697.1"/>
    <property type="molecule type" value="Genomic_DNA"/>
</dbReference>
<keyword evidence="1" id="KW-0472">Membrane</keyword>
<name>A0A8S5UYY2_9CAUD</name>
<reference evidence="2" key="1">
    <citation type="journal article" date="2021" name="Proc. Natl. Acad. Sci. U.S.A.">
        <title>A Catalog of Tens of Thousands of Viruses from Human Metagenomes Reveals Hidden Associations with Chronic Diseases.</title>
        <authorList>
            <person name="Tisza M.J."/>
            <person name="Buck C.B."/>
        </authorList>
    </citation>
    <scope>NUCLEOTIDE SEQUENCE</scope>
    <source>
        <strain evidence="2">Ctu1o13</strain>
    </source>
</reference>
<sequence>MKRDRRTREQRKTDASAWMGFMCFLALLLIALSYMVVSAR</sequence>
<evidence type="ECO:0000313" key="2">
    <source>
        <dbReference type="EMBL" id="DAF99697.1"/>
    </source>
</evidence>
<accession>A0A8S5UYY2</accession>